<keyword evidence="3 6" id="KW-0853">WD repeat</keyword>
<evidence type="ECO:0000256" key="3">
    <source>
        <dbReference type="ARBA" id="ARBA00022574"/>
    </source>
</evidence>
<evidence type="ECO:0000256" key="6">
    <source>
        <dbReference type="PROSITE-ProRule" id="PRU00221"/>
    </source>
</evidence>
<dbReference type="PANTHER" id="PTHR19861">
    <property type="entry name" value="WD40 REPEAT PROTEIN SWD2"/>
    <property type="match status" value="1"/>
</dbReference>
<reference evidence="8 9" key="1">
    <citation type="submission" date="2016-05" db="EMBL/GenBank/DDBJ databases">
        <title>A degradative enzymes factory behind the ericoid mycorrhizal symbiosis.</title>
        <authorList>
            <consortium name="DOE Joint Genome Institute"/>
            <person name="Martino E."/>
            <person name="Morin E."/>
            <person name="Grelet G."/>
            <person name="Kuo A."/>
            <person name="Kohler A."/>
            <person name="Daghino S."/>
            <person name="Barry K."/>
            <person name="Choi C."/>
            <person name="Cichocki N."/>
            <person name="Clum A."/>
            <person name="Copeland A."/>
            <person name="Hainaut M."/>
            <person name="Haridas S."/>
            <person name="Labutti K."/>
            <person name="Lindquist E."/>
            <person name="Lipzen A."/>
            <person name="Khouja H.-R."/>
            <person name="Murat C."/>
            <person name="Ohm R."/>
            <person name="Olson A."/>
            <person name="Spatafora J."/>
            <person name="Veneault-Fourrey C."/>
            <person name="Henrissat B."/>
            <person name="Grigoriev I."/>
            <person name="Martin F."/>
            <person name="Perotto S."/>
        </authorList>
    </citation>
    <scope>NUCLEOTIDE SEQUENCE [LARGE SCALE GENOMIC DNA]</scope>
    <source>
        <strain evidence="8 9">UAMH 7357</strain>
    </source>
</reference>
<dbReference type="STRING" id="1745343.A0A2J6Q7A9"/>
<feature type="repeat" description="WD" evidence="6">
    <location>
        <begin position="55"/>
        <end position="96"/>
    </location>
</feature>
<organism evidence="8 9">
    <name type="scientific">Hyaloscypha hepaticicola</name>
    <dbReference type="NCBI Taxonomy" id="2082293"/>
    <lineage>
        <taxon>Eukaryota</taxon>
        <taxon>Fungi</taxon>
        <taxon>Dikarya</taxon>
        <taxon>Ascomycota</taxon>
        <taxon>Pezizomycotina</taxon>
        <taxon>Leotiomycetes</taxon>
        <taxon>Helotiales</taxon>
        <taxon>Hyaloscyphaceae</taxon>
        <taxon>Hyaloscypha</taxon>
    </lineage>
</organism>
<evidence type="ECO:0000256" key="7">
    <source>
        <dbReference type="SAM" id="MobiDB-lite"/>
    </source>
</evidence>
<gene>
    <name evidence="8" type="ORF">NA56DRAFT_114445</name>
</gene>
<dbReference type="OrthoDB" id="27537at2759"/>
<feature type="region of interest" description="Disordered" evidence="7">
    <location>
        <begin position="1"/>
        <end position="20"/>
    </location>
</feature>
<accession>A0A2J6Q7A9</accession>
<evidence type="ECO:0000313" key="8">
    <source>
        <dbReference type="EMBL" id="PMD22131.1"/>
    </source>
</evidence>
<feature type="region of interest" description="Disordered" evidence="7">
    <location>
        <begin position="38"/>
        <end position="60"/>
    </location>
</feature>
<feature type="repeat" description="WD" evidence="6">
    <location>
        <begin position="141"/>
        <end position="173"/>
    </location>
</feature>
<dbReference type="SUPFAM" id="SSF50978">
    <property type="entry name" value="WD40 repeat-like"/>
    <property type="match status" value="1"/>
</dbReference>
<proteinExistence type="inferred from homology"/>
<dbReference type="EMBL" id="KZ613479">
    <property type="protein sequence ID" value="PMD22131.1"/>
    <property type="molecule type" value="Genomic_DNA"/>
</dbReference>
<comment type="subcellular location">
    <subcellularLocation>
        <location evidence="1">Nucleus</location>
    </subcellularLocation>
</comment>
<dbReference type="PANTHER" id="PTHR19861:SF0">
    <property type="entry name" value="WD REPEAT-CONTAINING PROTEIN 82"/>
    <property type="match status" value="1"/>
</dbReference>
<keyword evidence="4" id="KW-0677">Repeat</keyword>
<dbReference type="SMART" id="SM00320">
    <property type="entry name" value="WD40"/>
    <property type="match status" value="4"/>
</dbReference>
<protein>
    <submittedName>
        <fullName evidence="8">WD repeat-containing protein-like protein</fullName>
    </submittedName>
</protein>
<evidence type="ECO:0000256" key="4">
    <source>
        <dbReference type="ARBA" id="ARBA00022737"/>
    </source>
</evidence>
<dbReference type="InterPro" id="IPR036322">
    <property type="entry name" value="WD40_repeat_dom_sf"/>
</dbReference>
<dbReference type="GO" id="GO:0016070">
    <property type="term" value="P:RNA metabolic process"/>
    <property type="evidence" value="ECO:0007669"/>
    <property type="project" value="UniProtKB-ARBA"/>
</dbReference>
<dbReference type="GO" id="GO:0003682">
    <property type="term" value="F:chromatin binding"/>
    <property type="evidence" value="ECO:0007669"/>
    <property type="project" value="TreeGrafter"/>
</dbReference>
<evidence type="ECO:0000256" key="5">
    <source>
        <dbReference type="ARBA" id="ARBA00023242"/>
    </source>
</evidence>
<dbReference type="InterPro" id="IPR015943">
    <property type="entry name" value="WD40/YVTN_repeat-like_dom_sf"/>
</dbReference>
<sequence length="386" mass="42590">MSSTPMAIDSPMGANGLGSKSAGALPTAKLSEMIPLYRPSKHFRRDPPSSVPGKTSSSVPSVLSLDFDDEGALLLTSESDNSMQIYNVKEGKHHKTLLSQKYGVMHAMFGHASGCIIHSSTKQNNTIRYLSTHDNSYLRYFEGHEKNVTCLSLHPGQDNFLSCSEDNTLRIWDAATKNACGKLNLHGAYLAAWDPSGNVFAVASPTAQAILLYDFRNFDREPFSTFDMLPYSQTGQKSLSRGWNKLEFSNDGKHILVGTTGNQHYLLDAFDGHLKASLLRDRGGVRRLGAGDHNPDSVDSQSSEFMYPSTGDCCFTPDGRYVVSGSRQQNVLVWDTLASAQERFLRPVHELEYKEGSAVIAFNPRYNIFATGEKEVVFWVPDQSLA</sequence>
<dbReference type="PROSITE" id="PS50294">
    <property type="entry name" value="WD_REPEATS_REGION"/>
    <property type="match status" value="1"/>
</dbReference>
<evidence type="ECO:0000256" key="2">
    <source>
        <dbReference type="ARBA" id="ARBA00005616"/>
    </source>
</evidence>
<dbReference type="InterPro" id="IPR037867">
    <property type="entry name" value="Swd2/WDR82"/>
</dbReference>
<feature type="repeat" description="WD" evidence="6">
    <location>
        <begin position="315"/>
        <end position="335"/>
    </location>
</feature>
<keyword evidence="5" id="KW-0539">Nucleus</keyword>
<dbReference type="InterPro" id="IPR001680">
    <property type="entry name" value="WD40_rpt"/>
</dbReference>
<dbReference type="GO" id="GO:0048188">
    <property type="term" value="C:Set1C/COMPASS complex"/>
    <property type="evidence" value="ECO:0007669"/>
    <property type="project" value="TreeGrafter"/>
</dbReference>
<keyword evidence="9" id="KW-1185">Reference proteome</keyword>
<name>A0A2J6Q7A9_9HELO</name>
<dbReference type="Gene3D" id="2.130.10.10">
    <property type="entry name" value="YVTN repeat-like/Quinoprotein amine dehydrogenase"/>
    <property type="match status" value="2"/>
</dbReference>
<comment type="similarity">
    <text evidence="2">Belongs to the WD repeat SWD2 family.</text>
</comment>
<dbReference type="Pfam" id="PF00400">
    <property type="entry name" value="WD40"/>
    <property type="match status" value="3"/>
</dbReference>
<evidence type="ECO:0000313" key="9">
    <source>
        <dbReference type="Proteomes" id="UP000235672"/>
    </source>
</evidence>
<dbReference type="PROSITE" id="PS50082">
    <property type="entry name" value="WD_REPEATS_2"/>
    <property type="match status" value="3"/>
</dbReference>
<dbReference type="AlphaFoldDB" id="A0A2J6Q7A9"/>
<evidence type="ECO:0000256" key="1">
    <source>
        <dbReference type="ARBA" id="ARBA00004123"/>
    </source>
</evidence>
<dbReference type="Proteomes" id="UP000235672">
    <property type="component" value="Unassembled WGS sequence"/>
</dbReference>